<gene>
    <name evidence="2" type="ORF">ACFFX0_14015</name>
</gene>
<feature type="compositionally biased region" description="Polar residues" evidence="1">
    <location>
        <begin position="58"/>
        <end position="80"/>
    </location>
</feature>
<feature type="region of interest" description="Disordered" evidence="1">
    <location>
        <begin position="52"/>
        <end position="80"/>
    </location>
</feature>
<organism evidence="2 3">
    <name type="scientific">Citricoccus parietis</name>
    <dbReference type="NCBI Taxonomy" id="592307"/>
    <lineage>
        <taxon>Bacteria</taxon>
        <taxon>Bacillati</taxon>
        <taxon>Actinomycetota</taxon>
        <taxon>Actinomycetes</taxon>
        <taxon>Micrococcales</taxon>
        <taxon>Micrococcaceae</taxon>
        <taxon>Citricoccus</taxon>
    </lineage>
</organism>
<name>A0ABV5FZZ2_9MICC</name>
<dbReference type="Proteomes" id="UP001589575">
    <property type="component" value="Unassembled WGS sequence"/>
</dbReference>
<evidence type="ECO:0000313" key="3">
    <source>
        <dbReference type="Proteomes" id="UP001589575"/>
    </source>
</evidence>
<comment type="caution">
    <text evidence="2">The sequence shown here is derived from an EMBL/GenBank/DDBJ whole genome shotgun (WGS) entry which is preliminary data.</text>
</comment>
<proteinExistence type="predicted"/>
<protein>
    <submittedName>
        <fullName evidence="2">Uncharacterized protein</fullName>
    </submittedName>
</protein>
<dbReference type="EMBL" id="JBHMFI010000001">
    <property type="protein sequence ID" value="MFB9072256.1"/>
    <property type="molecule type" value="Genomic_DNA"/>
</dbReference>
<accession>A0ABV5FZZ2</accession>
<sequence length="80" mass="8046">MPLPHGKGVVAEFLGPAGGLDDLLEPIGGGDHLPGQGVALVRDDVQDLEAHQGASMVSAVTTSDSGTASSVRPQRSRTSA</sequence>
<reference evidence="2 3" key="1">
    <citation type="submission" date="2024-09" db="EMBL/GenBank/DDBJ databases">
        <authorList>
            <person name="Sun Q."/>
            <person name="Mori K."/>
        </authorList>
    </citation>
    <scope>NUCLEOTIDE SEQUENCE [LARGE SCALE GENOMIC DNA]</scope>
    <source>
        <strain evidence="2 3">CCM 7609</strain>
    </source>
</reference>
<evidence type="ECO:0000256" key="1">
    <source>
        <dbReference type="SAM" id="MobiDB-lite"/>
    </source>
</evidence>
<evidence type="ECO:0000313" key="2">
    <source>
        <dbReference type="EMBL" id="MFB9072256.1"/>
    </source>
</evidence>
<keyword evidence="3" id="KW-1185">Reference proteome</keyword>